<evidence type="ECO:0000256" key="1">
    <source>
        <dbReference type="ARBA" id="ARBA00022679"/>
    </source>
</evidence>
<dbReference type="PANTHER" id="PTHR13947:SF37">
    <property type="entry name" value="LD18367P"/>
    <property type="match status" value="1"/>
</dbReference>
<dbReference type="PANTHER" id="PTHR13947">
    <property type="entry name" value="GNAT FAMILY N-ACETYLTRANSFERASE"/>
    <property type="match status" value="1"/>
</dbReference>
<keyword evidence="4" id="KW-1185">Reference proteome</keyword>
<dbReference type="SUPFAM" id="SSF55729">
    <property type="entry name" value="Acyl-CoA N-acyltransferases (Nat)"/>
    <property type="match status" value="1"/>
</dbReference>
<dbReference type="InterPro" id="IPR016181">
    <property type="entry name" value="Acyl_CoA_acyltransferase"/>
</dbReference>
<dbReference type="PROSITE" id="PS51186">
    <property type="entry name" value="GNAT"/>
    <property type="match status" value="1"/>
</dbReference>
<keyword evidence="1" id="KW-0808">Transferase</keyword>
<protein>
    <submittedName>
        <fullName evidence="3">GNAT family N-acetyltransferase</fullName>
    </submittedName>
</protein>
<evidence type="ECO:0000313" key="4">
    <source>
        <dbReference type="Proteomes" id="UP000598820"/>
    </source>
</evidence>
<evidence type="ECO:0000313" key="3">
    <source>
        <dbReference type="EMBL" id="MBD2702910.1"/>
    </source>
</evidence>
<accession>A0A926XZ16</accession>
<sequence>MNEISIIPYEPAYQPDFKRLNVDWISHYFTVEKHDLEQLDEPEKYILPNDGQILFAKEGDTILGCVAIVNMGETGFELAKMAVSPEARGKGIGKKLCVAAIDYARKKGVKTLWLESNRRLTPALTMYASVGFREVPSVPTPYARADIRMEMEL</sequence>
<dbReference type="RefSeq" id="WP_190888760.1">
    <property type="nucleotide sequence ID" value="NZ_JACWZY010000018.1"/>
</dbReference>
<organism evidence="3 4">
    <name type="scientific">Spirosoma profusum</name>
    <dbReference type="NCBI Taxonomy" id="2771354"/>
    <lineage>
        <taxon>Bacteria</taxon>
        <taxon>Pseudomonadati</taxon>
        <taxon>Bacteroidota</taxon>
        <taxon>Cytophagia</taxon>
        <taxon>Cytophagales</taxon>
        <taxon>Cytophagaceae</taxon>
        <taxon>Spirosoma</taxon>
    </lineage>
</organism>
<gene>
    <name evidence="3" type="ORF">IC229_19850</name>
</gene>
<reference evidence="3" key="1">
    <citation type="submission" date="2020-09" db="EMBL/GenBank/DDBJ databases">
        <authorList>
            <person name="Kim M.K."/>
        </authorList>
    </citation>
    <scope>NUCLEOTIDE SEQUENCE</scope>
    <source>
        <strain evidence="3">BT702</strain>
    </source>
</reference>
<comment type="caution">
    <text evidence="3">The sequence shown here is derived from an EMBL/GenBank/DDBJ whole genome shotgun (WGS) entry which is preliminary data.</text>
</comment>
<dbReference type="Proteomes" id="UP000598820">
    <property type="component" value="Unassembled WGS sequence"/>
</dbReference>
<feature type="domain" description="N-acetyltransferase" evidence="2">
    <location>
        <begin position="4"/>
        <end position="153"/>
    </location>
</feature>
<dbReference type="EMBL" id="JACWZY010000018">
    <property type="protein sequence ID" value="MBD2702910.1"/>
    <property type="molecule type" value="Genomic_DNA"/>
</dbReference>
<dbReference type="CDD" id="cd04301">
    <property type="entry name" value="NAT_SF"/>
    <property type="match status" value="1"/>
</dbReference>
<dbReference type="InterPro" id="IPR050769">
    <property type="entry name" value="NAT_camello-type"/>
</dbReference>
<dbReference type="AlphaFoldDB" id="A0A926XZ16"/>
<dbReference type="InterPro" id="IPR000182">
    <property type="entry name" value="GNAT_dom"/>
</dbReference>
<name>A0A926XZ16_9BACT</name>
<proteinExistence type="predicted"/>
<dbReference type="Pfam" id="PF00583">
    <property type="entry name" value="Acetyltransf_1"/>
    <property type="match status" value="1"/>
</dbReference>
<evidence type="ECO:0000259" key="2">
    <source>
        <dbReference type="PROSITE" id="PS51186"/>
    </source>
</evidence>
<dbReference type="GO" id="GO:0008080">
    <property type="term" value="F:N-acetyltransferase activity"/>
    <property type="evidence" value="ECO:0007669"/>
    <property type="project" value="InterPro"/>
</dbReference>
<dbReference type="Gene3D" id="3.40.630.30">
    <property type="match status" value="1"/>
</dbReference>